<dbReference type="EMBL" id="MPDP01000253">
    <property type="protein sequence ID" value="KAK1468190.1"/>
    <property type="molecule type" value="Genomic_DNA"/>
</dbReference>
<proteinExistence type="predicted"/>
<dbReference type="GO" id="GO:0006508">
    <property type="term" value="P:proteolysis"/>
    <property type="evidence" value="ECO:0007669"/>
    <property type="project" value="UniProtKB-KW"/>
</dbReference>
<dbReference type="AlphaFoldDB" id="A0AAI9Y2C5"/>
<comment type="caution">
    <text evidence="2">The sequence shown here is derived from an EMBL/GenBank/DDBJ whole genome shotgun (WGS) entry which is preliminary data.</text>
</comment>
<feature type="region of interest" description="Disordered" evidence="1">
    <location>
        <begin position="39"/>
        <end position="63"/>
    </location>
</feature>
<name>A0AAI9Y2C5_9PEZI</name>
<reference evidence="2" key="1">
    <citation type="submission" date="2016-11" db="EMBL/GenBank/DDBJ databases">
        <title>The genome sequence of Colletotrichum cuscutae.</title>
        <authorList>
            <person name="Baroncelli R."/>
        </authorList>
    </citation>
    <scope>NUCLEOTIDE SEQUENCE</scope>
    <source>
        <strain evidence="2">IMI 304802</strain>
    </source>
</reference>
<gene>
    <name evidence="2" type="ORF">CCUS01_06692</name>
</gene>
<evidence type="ECO:0000256" key="1">
    <source>
        <dbReference type="SAM" id="MobiDB-lite"/>
    </source>
</evidence>
<evidence type="ECO:0000313" key="2">
    <source>
        <dbReference type="EMBL" id="KAK1468190.1"/>
    </source>
</evidence>
<feature type="compositionally biased region" description="Acidic residues" evidence="1">
    <location>
        <begin position="39"/>
        <end position="54"/>
    </location>
</feature>
<accession>A0AAI9Y2C5</accession>
<protein>
    <submittedName>
        <fullName evidence="2">Calpain family cysteine protease</fullName>
    </submittedName>
</protein>
<keyword evidence="3" id="KW-1185">Reference proteome</keyword>
<dbReference type="GO" id="GO:0008233">
    <property type="term" value="F:peptidase activity"/>
    <property type="evidence" value="ECO:0007669"/>
    <property type="project" value="UniProtKB-KW"/>
</dbReference>
<sequence length="116" mass="12824">MCLKKALWSIGGYTPVPDNVKYYYYYYYYYYDVANETPVEEAPAEEEEVSDSDSDAVSTVLDDEEELTGSPWNAVCVLGLRVYARDPEVSIRLVKPSDAEEASSLIVDGEAAGATA</sequence>
<organism evidence="2 3">
    <name type="scientific">Colletotrichum cuscutae</name>
    <dbReference type="NCBI Taxonomy" id="1209917"/>
    <lineage>
        <taxon>Eukaryota</taxon>
        <taxon>Fungi</taxon>
        <taxon>Dikarya</taxon>
        <taxon>Ascomycota</taxon>
        <taxon>Pezizomycotina</taxon>
        <taxon>Sordariomycetes</taxon>
        <taxon>Hypocreomycetidae</taxon>
        <taxon>Glomerellales</taxon>
        <taxon>Glomerellaceae</taxon>
        <taxon>Colletotrichum</taxon>
        <taxon>Colletotrichum acutatum species complex</taxon>
    </lineage>
</organism>
<keyword evidence="2" id="KW-0378">Hydrolase</keyword>
<keyword evidence="2" id="KW-0645">Protease</keyword>
<evidence type="ECO:0000313" key="3">
    <source>
        <dbReference type="Proteomes" id="UP001239213"/>
    </source>
</evidence>
<dbReference type="Proteomes" id="UP001239213">
    <property type="component" value="Unassembled WGS sequence"/>
</dbReference>